<proteinExistence type="predicted"/>
<evidence type="ECO:0000313" key="2">
    <source>
        <dbReference type="Proteomes" id="UP000051291"/>
    </source>
</evidence>
<name>A0A0R1ZAM7_9LACO</name>
<sequence>MKITQISNNRGIIIKSSIKKVIIDGDVENASAFKDVVITHLSADTLNIIESNSSPYRRINVSYDLMRLLQKLWRNDLLKRPEVMPKFRILPTNYPSVLGLEFRITPFDNDDGLTGSFAILIEDMNTGEKMGYVPNFITQGQHRNRIKKWKKHLRDSKLNQLIMFNTNVDPESNQVSYSEKEFKDQSTEEIKKHDSKWLQSQLMPFNPTRLLTINQLATENNSPIVWLPAYAKLLHYYYPDEDWLYQSDQLTDDLKEFFGKAHHLVAAKQQDSGAILQSKSIIPLNQRLNEYADQFKHTLPQNDLTEIIQIIGAQETYLI</sequence>
<evidence type="ECO:0000313" key="1">
    <source>
        <dbReference type="EMBL" id="KRM51885.1"/>
    </source>
</evidence>
<gene>
    <name evidence="1" type="ORF">FC64_GL001078</name>
</gene>
<comment type="caution">
    <text evidence="1">The sequence shown here is derived from an EMBL/GenBank/DDBJ whole genome shotgun (WGS) entry which is preliminary data.</text>
</comment>
<dbReference type="STRING" id="1423820.FC64_GL001078"/>
<reference evidence="1 2" key="1">
    <citation type="journal article" date="2015" name="Genome Announc.">
        <title>Expanding the biotechnology potential of lactobacilli through comparative genomics of 213 strains and associated genera.</title>
        <authorList>
            <person name="Sun Z."/>
            <person name="Harris H.M."/>
            <person name="McCann A."/>
            <person name="Guo C."/>
            <person name="Argimon S."/>
            <person name="Zhang W."/>
            <person name="Yang X."/>
            <person name="Jeffery I.B."/>
            <person name="Cooney J.C."/>
            <person name="Kagawa T.F."/>
            <person name="Liu W."/>
            <person name="Song Y."/>
            <person name="Salvetti E."/>
            <person name="Wrobel A."/>
            <person name="Rasinkangas P."/>
            <person name="Parkhill J."/>
            <person name="Rea M.C."/>
            <person name="O'Sullivan O."/>
            <person name="Ritari J."/>
            <person name="Douillard F.P."/>
            <person name="Paul Ross R."/>
            <person name="Yang R."/>
            <person name="Briner A.E."/>
            <person name="Felis G.E."/>
            <person name="de Vos W.M."/>
            <person name="Barrangou R."/>
            <person name="Klaenhammer T.R."/>
            <person name="Caufield P.W."/>
            <person name="Cui Y."/>
            <person name="Zhang H."/>
            <person name="O'Toole P.W."/>
        </authorList>
    </citation>
    <scope>NUCLEOTIDE SEQUENCE [LARGE SCALE GENOMIC DNA]</scope>
    <source>
        <strain evidence="1 2">DSM 20653</strain>
    </source>
</reference>
<keyword evidence="2" id="KW-1185">Reference proteome</keyword>
<protein>
    <submittedName>
        <fullName evidence="1">Uncharacterized protein</fullName>
    </submittedName>
</protein>
<accession>A0A0R1ZAM7</accession>
<dbReference type="AlphaFoldDB" id="A0A0R1ZAM7"/>
<dbReference type="EMBL" id="AYYZ01000029">
    <property type="protein sequence ID" value="KRM51885.1"/>
    <property type="molecule type" value="Genomic_DNA"/>
</dbReference>
<dbReference type="Proteomes" id="UP000051291">
    <property type="component" value="Unassembled WGS sequence"/>
</dbReference>
<dbReference type="PATRIC" id="fig|1423820.4.peg.1102"/>
<dbReference type="Gene3D" id="3.60.15.10">
    <property type="entry name" value="Ribonuclease Z/Hydroxyacylglutathione hydrolase-like"/>
    <property type="match status" value="1"/>
</dbReference>
<organism evidence="1 2">
    <name type="scientific">Ligilactobacillus araffinosus DSM 20653</name>
    <dbReference type="NCBI Taxonomy" id="1423820"/>
    <lineage>
        <taxon>Bacteria</taxon>
        <taxon>Bacillati</taxon>
        <taxon>Bacillota</taxon>
        <taxon>Bacilli</taxon>
        <taxon>Lactobacillales</taxon>
        <taxon>Lactobacillaceae</taxon>
        <taxon>Ligilactobacillus</taxon>
    </lineage>
</organism>
<dbReference type="InterPro" id="IPR036866">
    <property type="entry name" value="RibonucZ/Hydroxyglut_hydro"/>
</dbReference>
<dbReference type="RefSeq" id="WP_057906922.1">
    <property type="nucleotide sequence ID" value="NZ_AYYZ01000029.1"/>
</dbReference>